<dbReference type="EC" id="3.2.1.14" evidence="2"/>
<dbReference type="SUPFAM" id="SSF51445">
    <property type="entry name" value="(Trans)glycosidases"/>
    <property type="match status" value="1"/>
</dbReference>
<keyword evidence="4" id="KW-0378">Hydrolase</keyword>
<dbReference type="InterPro" id="IPR017853">
    <property type="entry name" value="GH"/>
</dbReference>
<reference evidence="5" key="1">
    <citation type="journal article" date="2019" name="Int. J. Syst. Evol. Microbiol.">
        <title>The Global Catalogue of Microorganisms (GCM) 10K type strain sequencing project: providing services to taxonomists for standard genome sequencing and annotation.</title>
        <authorList>
            <consortium name="The Broad Institute Genomics Platform"/>
            <consortium name="The Broad Institute Genome Sequencing Center for Infectious Disease"/>
            <person name="Wu L."/>
            <person name="Ma J."/>
        </authorList>
    </citation>
    <scope>NUCLEOTIDE SEQUENCE [LARGE SCALE GENOMIC DNA]</scope>
    <source>
        <strain evidence="5">CCUG 57942</strain>
    </source>
</reference>
<dbReference type="PANTHER" id="PTHR11177">
    <property type="entry name" value="CHITINASE"/>
    <property type="match status" value="1"/>
</dbReference>
<keyword evidence="5" id="KW-1185">Reference proteome</keyword>
<dbReference type="Pfam" id="PF00704">
    <property type="entry name" value="Glyco_hydro_18"/>
    <property type="match status" value="1"/>
</dbReference>
<dbReference type="PANTHER" id="PTHR11177:SF317">
    <property type="entry name" value="CHITINASE 12-RELATED"/>
    <property type="match status" value="1"/>
</dbReference>
<dbReference type="SMART" id="SM00636">
    <property type="entry name" value="Glyco_18"/>
    <property type="match status" value="1"/>
</dbReference>
<evidence type="ECO:0000256" key="1">
    <source>
        <dbReference type="ARBA" id="ARBA00000822"/>
    </source>
</evidence>
<evidence type="ECO:0000313" key="5">
    <source>
        <dbReference type="Proteomes" id="UP001597389"/>
    </source>
</evidence>
<evidence type="ECO:0000313" key="4">
    <source>
        <dbReference type="EMBL" id="MFD2159714.1"/>
    </source>
</evidence>
<proteinExistence type="predicted"/>
<organism evidence="4 5">
    <name type="scientific">Rubritalea tangerina</name>
    <dbReference type="NCBI Taxonomy" id="430798"/>
    <lineage>
        <taxon>Bacteria</taxon>
        <taxon>Pseudomonadati</taxon>
        <taxon>Verrucomicrobiota</taxon>
        <taxon>Verrucomicrobiia</taxon>
        <taxon>Verrucomicrobiales</taxon>
        <taxon>Rubritaleaceae</taxon>
        <taxon>Rubritalea</taxon>
    </lineage>
</organism>
<gene>
    <name evidence="4" type="ORF">ACFSW8_12465</name>
</gene>
<dbReference type="InterPro" id="IPR001223">
    <property type="entry name" value="Glyco_hydro18_cat"/>
</dbReference>
<accession>A0ABW4ZCV8</accession>
<sequence>MKWILMVLGLVCLARVQAEDLIGYLPSYRVNEQALRAAGGCTDVVYFGSEMQADGSIQLPEGARKQLKQLRKVCKSKRVRMHLCIGGWGKDKHFAGVTSSEEKRSHFLGELRMLVEEFDFVGVDYDWEYPRTEAEMRGFVALCEETKKGLGKRFMVTAAFHPKHDIPKALLDALDRVHLMTYDMGGKHCAIEHSERAIQKWKGKGVDGDKICTGVAFYARKLDDRNQVKTYAQMREEFGPDVAKKMPQGGYFGDNVTSCEAKAALVKKEKIRGLIIWEIGQDAAGEDSLMLPLQRALK</sequence>
<protein>
    <recommendedName>
        <fullName evidence="2">chitinase</fullName>
        <ecNumber evidence="2">3.2.1.14</ecNumber>
    </recommendedName>
</protein>
<dbReference type="InterPro" id="IPR050314">
    <property type="entry name" value="Glycosyl_Hydrlase_18"/>
</dbReference>
<dbReference type="RefSeq" id="WP_377088255.1">
    <property type="nucleotide sequence ID" value="NZ_JBHSJL010000014.1"/>
</dbReference>
<dbReference type="EMBL" id="JBHUJB010000050">
    <property type="protein sequence ID" value="MFD2159714.1"/>
    <property type="molecule type" value="Genomic_DNA"/>
</dbReference>
<name>A0ABW4ZCV8_9BACT</name>
<feature type="domain" description="GH18" evidence="3">
    <location>
        <begin position="19"/>
        <end position="298"/>
    </location>
</feature>
<dbReference type="Proteomes" id="UP001597389">
    <property type="component" value="Unassembled WGS sequence"/>
</dbReference>
<dbReference type="PROSITE" id="PS51910">
    <property type="entry name" value="GH18_2"/>
    <property type="match status" value="1"/>
</dbReference>
<dbReference type="GO" id="GO:0016787">
    <property type="term" value="F:hydrolase activity"/>
    <property type="evidence" value="ECO:0007669"/>
    <property type="project" value="UniProtKB-KW"/>
</dbReference>
<evidence type="ECO:0000256" key="2">
    <source>
        <dbReference type="ARBA" id="ARBA00012729"/>
    </source>
</evidence>
<comment type="catalytic activity">
    <reaction evidence="1">
        <text>Random endo-hydrolysis of N-acetyl-beta-D-glucosaminide (1-&gt;4)-beta-linkages in chitin and chitodextrins.</text>
        <dbReference type="EC" id="3.2.1.14"/>
    </reaction>
</comment>
<dbReference type="Gene3D" id="3.20.20.80">
    <property type="entry name" value="Glycosidases"/>
    <property type="match status" value="1"/>
</dbReference>
<dbReference type="InterPro" id="IPR011583">
    <property type="entry name" value="Chitinase_II/V-like_cat"/>
</dbReference>
<evidence type="ECO:0000259" key="3">
    <source>
        <dbReference type="PROSITE" id="PS51910"/>
    </source>
</evidence>
<comment type="caution">
    <text evidence="4">The sequence shown here is derived from an EMBL/GenBank/DDBJ whole genome shotgun (WGS) entry which is preliminary data.</text>
</comment>